<dbReference type="EMBL" id="CAADIW010000001">
    <property type="protein sequence ID" value="VFS03045.1"/>
    <property type="molecule type" value="Genomic_DNA"/>
</dbReference>
<dbReference type="AlphaFoldDB" id="A0A484VYU3"/>
<keyword evidence="7" id="KW-0418">Kinase</keyword>
<dbReference type="Gene3D" id="3.40.50.510">
    <property type="entry name" value="Phosphotransferase system, mannose-type IIA component"/>
    <property type="match status" value="1"/>
</dbReference>
<keyword evidence="6" id="KW-0598">Phosphotransferase system</keyword>
<evidence type="ECO:0000256" key="7">
    <source>
        <dbReference type="ARBA" id="ARBA00022777"/>
    </source>
</evidence>
<evidence type="ECO:0000256" key="4">
    <source>
        <dbReference type="ARBA" id="ARBA00022597"/>
    </source>
</evidence>
<dbReference type="PROSITE" id="PS51096">
    <property type="entry name" value="PTS_EIIA_TYPE_4"/>
    <property type="match status" value="1"/>
</dbReference>
<dbReference type="InterPro" id="IPR051471">
    <property type="entry name" value="Bacterial_PTS_sugar_comp"/>
</dbReference>
<feature type="domain" description="PTS EIIA type-4" evidence="8">
    <location>
        <begin position="1"/>
        <end position="137"/>
    </location>
</feature>
<dbReference type="InterPro" id="IPR036662">
    <property type="entry name" value="PTS_EIIA_man-typ_sf"/>
</dbReference>
<dbReference type="InterPro" id="IPR033887">
    <property type="entry name" value="PTS_IIA_man"/>
</dbReference>
<evidence type="ECO:0000313" key="10">
    <source>
        <dbReference type="Proteomes" id="UP000351155"/>
    </source>
</evidence>
<comment type="subcellular location">
    <subcellularLocation>
        <location evidence="1">Cytoplasm</location>
    </subcellularLocation>
</comment>
<dbReference type="SUPFAM" id="SSF53062">
    <property type="entry name" value="PTS system fructose IIA component-like"/>
    <property type="match status" value="1"/>
</dbReference>
<dbReference type="GO" id="GO:0016020">
    <property type="term" value="C:membrane"/>
    <property type="evidence" value="ECO:0007669"/>
    <property type="project" value="InterPro"/>
</dbReference>
<dbReference type="Proteomes" id="UP000351155">
    <property type="component" value="Unassembled WGS sequence"/>
</dbReference>
<sequence>MINIIVASHGPMAKAMLDSARMVYGDLPYCYAVTLTGEAGIEGFKQDFARVLAQASQHAEGVLVLCDMQSGTPWNVASSAAFSPDTTPPVAVLGGVNLPMLLQTDEIHALADVNAAASLLLALTQPTLVVAAPASAVQSDDF</sequence>
<organism evidence="9 10">
    <name type="scientific">Enterobacter cancerogenus</name>
    <dbReference type="NCBI Taxonomy" id="69218"/>
    <lineage>
        <taxon>Bacteria</taxon>
        <taxon>Pseudomonadati</taxon>
        <taxon>Pseudomonadota</taxon>
        <taxon>Gammaproteobacteria</taxon>
        <taxon>Enterobacterales</taxon>
        <taxon>Enterobacteriaceae</taxon>
        <taxon>Enterobacter</taxon>
        <taxon>Enterobacter cloacae complex</taxon>
    </lineage>
</organism>
<keyword evidence="3" id="KW-0963">Cytoplasm</keyword>
<dbReference type="KEGG" id="ecan:CWI88_18780"/>
<evidence type="ECO:0000256" key="5">
    <source>
        <dbReference type="ARBA" id="ARBA00022679"/>
    </source>
</evidence>
<dbReference type="GO" id="GO:0009401">
    <property type="term" value="P:phosphoenolpyruvate-dependent sugar phosphotransferase system"/>
    <property type="evidence" value="ECO:0007669"/>
    <property type="project" value="UniProtKB-KW"/>
</dbReference>
<dbReference type="CDD" id="cd00006">
    <property type="entry name" value="PTS_IIA_man"/>
    <property type="match status" value="1"/>
</dbReference>
<keyword evidence="5" id="KW-0808">Transferase</keyword>
<evidence type="ECO:0000256" key="3">
    <source>
        <dbReference type="ARBA" id="ARBA00022490"/>
    </source>
</evidence>
<keyword evidence="2" id="KW-0813">Transport</keyword>
<dbReference type="PANTHER" id="PTHR33799">
    <property type="entry name" value="PTS PERMEASE-RELATED-RELATED"/>
    <property type="match status" value="1"/>
</dbReference>
<gene>
    <name evidence="9" type="primary">manX_1</name>
    <name evidence="9" type="ORF">NCTC12126_00062</name>
</gene>
<evidence type="ECO:0000259" key="8">
    <source>
        <dbReference type="PROSITE" id="PS51096"/>
    </source>
</evidence>
<dbReference type="Pfam" id="PF03610">
    <property type="entry name" value="EIIA-man"/>
    <property type="match status" value="1"/>
</dbReference>
<evidence type="ECO:0000256" key="1">
    <source>
        <dbReference type="ARBA" id="ARBA00004496"/>
    </source>
</evidence>
<reference evidence="9 10" key="1">
    <citation type="submission" date="2019-03" db="EMBL/GenBank/DDBJ databases">
        <authorList>
            <consortium name="Pathogen Informatics"/>
        </authorList>
    </citation>
    <scope>NUCLEOTIDE SEQUENCE [LARGE SCALE GENOMIC DNA]</scope>
    <source>
        <strain evidence="9 10">NCTC12126</strain>
    </source>
</reference>
<evidence type="ECO:0000313" key="9">
    <source>
        <dbReference type="EMBL" id="VFS03045.1"/>
    </source>
</evidence>
<dbReference type="GO" id="GO:0005737">
    <property type="term" value="C:cytoplasm"/>
    <property type="evidence" value="ECO:0007669"/>
    <property type="project" value="UniProtKB-SubCell"/>
</dbReference>
<protein>
    <submittedName>
        <fullName evidence="9">PTS system fructose subfamily transporter subunit IIA</fullName>
    </submittedName>
</protein>
<proteinExistence type="predicted"/>
<evidence type="ECO:0000256" key="6">
    <source>
        <dbReference type="ARBA" id="ARBA00022683"/>
    </source>
</evidence>
<dbReference type="RefSeq" id="WP_101738260.1">
    <property type="nucleotide sequence ID" value="NZ_CP025225.1"/>
</dbReference>
<dbReference type="PANTHER" id="PTHR33799:SF1">
    <property type="entry name" value="PTS SYSTEM MANNOSE-SPECIFIC EIIAB COMPONENT-RELATED"/>
    <property type="match status" value="1"/>
</dbReference>
<dbReference type="InterPro" id="IPR004701">
    <property type="entry name" value="PTS_EIIA_man-typ"/>
</dbReference>
<evidence type="ECO:0000256" key="2">
    <source>
        <dbReference type="ARBA" id="ARBA00022448"/>
    </source>
</evidence>
<accession>A0A484VYU3</accession>
<dbReference type="GO" id="GO:0016301">
    <property type="term" value="F:kinase activity"/>
    <property type="evidence" value="ECO:0007669"/>
    <property type="project" value="UniProtKB-KW"/>
</dbReference>
<name>A0A484VYU3_9ENTR</name>
<keyword evidence="4" id="KW-0762">Sugar transport</keyword>